<dbReference type="Proteomes" id="UP000828236">
    <property type="component" value="Unassembled WGS sequence"/>
</dbReference>
<accession>A0A9D4SDC1</accession>
<reference evidence="2" key="2">
    <citation type="journal article" date="2021" name="World Allergy Organ. J.">
        <title>Chromosome-level assembly of Dermatophagoides farinae genome and transcriptome reveals two novel allergens Der f 37 and Der f 39.</title>
        <authorList>
            <person name="Chen J."/>
            <person name="Cai Z."/>
            <person name="Fan D."/>
            <person name="Hu J."/>
            <person name="Hou Y."/>
            <person name="He Y."/>
            <person name="Zhang Z."/>
            <person name="Zhao Z."/>
            <person name="Gao P."/>
            <person name="Hu W."/>
            <person name="Sun J."/>
            <person name="Li J."/>
            <person name="Ji K."/>
        </authorList>
    </citation>
    <scope>NUCLEOTIDE SEQUENCE</scope>
    <source>
        <strain evidence="2">JKM2019</strain>
    </source>
</reference>
<gene>
    <name evidence="2" type="ORF">HUG17_7011</name>
</gene>
<keyword evidence="1" id="KW-0732">Signal</keyword>
<name>A0A9D4SDC1_DERFA</name>
<comment type="caution">
    <text evidence="2">The sequence shown here is derived from an EMBL/GenBank/DDBJ whole genome shotgun (WGS) entry which is preliminary data.</text>
</comment>
<dbReference type="AlphaFoldDB" id="A0A9D4SDC1"/>
<proteinExistence type="predicted"/>
<sequence>MKNLTVLMFLMLALIMPWSGTINAIPSPIEVVANFFKCSAVHLSDQCLDLAYKCLLLTNPLKCFKTLKCAELSFAQCAIIE</sequence>
<evidence type="ECO:0000313" key="2">
    <source>
        <dbReference type="EMBL" id="KAH7636805.1"/>
    </source>
</evidence>
<feature type="signal peptide" evidence="1">
    <location>
        <begin position="1"/>
        <end position="20"/>
    </location>
</feature>
<protein>
    <submittedName>
        <fullName evidence="2">Uncharacterized protein</fullName>
    </submittedName>
</protein>
<reference evidence="2" key="1">
    <citation type="submission" date="2020-06" db="EMBL/GenBank/DDBJ databases">
        <authorList>
            <person name="Ji K."/>
            <person name="Li J."/>
        </authorList>
    </citation>
    <scope>NUCLEOTIDE SEQUENCE</scope>
    <source>
        <strain evidence="2">JKM2019</strain>
        <tissue evidence="2">Whole body</tissue>
    </source>
</reference>
<dbReference type="EMBL" id="SDOV01000009">
    <property type="protein sequence ID" value="KAH7636805.1"/>
    <property type="molecule type" value="Genomic_DNA"/>
</dbReference>
<evidence type="ECO:0000256" key="1">
    <source>
        <dbReference type="SAM" id="SignalP"/>
    </source>
</evidence>
<organism evidence="2">
    <name type="scientific">Dermatophagoides farinae</name>
    <name type="common">American house dust mite</name>
    <dbReference type="NCBI Taxonomy" id="6954"/>
    <lineage>
        <taxon>Eukaryota</taxon>
        <taxon>Metazoa</taxon>
        <taxon>Ecdysozoa</taxon>
        <taxon>Arthropoda</taxon>
        <taxon>Chelicerata</taxon>
        <taxon>Arachnida</taxon>
        <taxon>Acari</taxon>
        <taxon>Acariformes</taxon>
        <taxon>Sarcoptiformes</taxon>
        <taxon>Astigmata</taxon>
        <taxon>Psoroptidia</taxon>
        <taxon>Analgoidea</taxon>
        <taxon>Pyroglyphidae</taxon>
        <taxon>Dermatophagoidinae</taxon>
        <taxon>Dermatophagoides</taxon>
    </lineage>
</organism>
<feature type="chain" id="PRO_5038387364" evidence="1">
    <location>
        <begin position="21"/>
        <end position="81"/>
    </location>
</feature>